<keyword evidence="10" id="KW-0472">Membrane</keyword>
<dbReference type="AlphaFoldDB" id="A0AAN9HLY6"/>
<reference evidence="11 12" key="1">
    <citation type="submission" date="2024-01" db="EMBL/GenBank/DDBJ databases">
        <title>The genomes of 5 underutilized Papilionoideae crops provide insights into root nodulation and disease resistanc.</title>
        <authorList>
            <person name="Yuan L."/>
        </authorList>
    </citation>
    <scope>NUCLEOTIDE SEQUENCE [LARGE SCALE GENOMIC DNA]</scope>
    <source>
        <strain evidence="11">ZHUSHIDOU_FW_LH</strain>
        <tissue evidence="11">Leaf</tissue>
    </source>
</reference>
<dbReference type="GO" id="GO:0020037">
    <property type="term" value="F:heme binding"/>
    <property type="evidence" value="ECO:0007669"/>
    <property type="project" value="InterPro"/>
</dbReference>
<evidence type="ECO:0000313" key="11">
    <source>
        <dbReference type="EMBL" id="KAK7244050.1"/>
    </source>
</evidence>
<evidence type="ECO:0000256" key="10">
    <source>
        <dbReference type="ARBA" id="ARBA00023136"/>
    </source>
</evidence>
<evidence type="ECO:0000256" key="7">
    <source>
        <dbReference type="ARBA" id="ARBA00023002"/>
    </source>
</evidence>
<dbReference type="GO" id="GO:0004497">
    <property type="term" value="F:monooxygenase activity"/>
    <property type="evidence" value="ECO:0007669"/>
    <property type="project" value="UniProtKB-KW"/>
</dbReference>
<dbReference type="InterPro" id="IPR002401">
    <property type="entry name" value="Cyt_P450_E_grp-I"/>
</dbReference>
<keyword evidence="12" id="KW-1185">Reference proteome</keyword>
<keyword evidence="3" id="KW-0349">Heme</keyword>
<dbReference type="PANTHER" id="PTHR24282:SF255">
    <property type="entry name" value="CYTOCHROME P450 72A11-RELATED"/>
    <property type="match status" value="1"/>
</dbReference>
<gene>
    <name evidence="11" type="ORF">RIF29_38868</name>
</gene>
<evidence type="ECO:0000256" key="9">
    <source>
        <dbReference type="ARBA" id="ARBA00023033"/>
    </source>
</evidence>
<evidence type="ECO:0000256" key="1">
    <source>
        <dbReference type="ARBA" id="ARBA00004167"/>
    </source>
</evidence>
<comment type="caution">
    <text evidence="11">The sequence shown here is derived from an EMBL/GenBank/DDBJ whole genome shotgun (WGS) entry which is preliminary data.</text>
</comment>
<keyword evidence="5" id="KW-0479">Metal-binding</keyword>
<dbReference type="Proteomes" id="UP001372338">
    <property type="component" value="Unassembled WGS sequence"/>
</dbReference>
<evidence type="ECO:0000256" key="4">
    <source>
        <dbReference type="ARBA" id="ARBA00022692"/>
    </source>
</evidence>
<evidence type="ECO:0000256" key="5">
    <source>
        <dbReference type="ARBA" id="ARBA00022723"/>
    </source>
</evidence>
<dbReference type="InterPro" id="IPR036396">
    <property type="entry name" value="Cyt_P450_sf"/>
</dbReference>
<evidence type="ECO:0000313" key="12">
    <source>
        <dbReference type="Proteomes" id="UP001372338"/>
    </source>
</evidence>
<dbReference type="GO" id="GO:0016705">
    <property type="term" value="F:oxidoreductase activity, acting on paired donors, with incorporation or reduction of molecular oxygen"/>
    <property type="evidence" value="ECO:0007669"/>
    <property type="project" value="InterPro"/>
</dbReference>
<evidence type="ECO:0000256" key="6">
    <source>
        <dbReference type="ARBA" id="ARBA00022989"/>
    </source>
</evidence>
<sequence>MEPPHLFLPTHAHRRVKEIHRDVKASLKDIINKREKAMKAGEDTENDLLGILLESNHKVIQEHENNKDVGITLEDVIEECKLFYFAGQETTAVLLVWTMVVLSRYPDWQARAREEVLQVFDNHKPNFEGLSHLKIVTMILYEILRLYPPVLGVDRIAQKDVKLGGLTIPTGVHINLPPILVHHHCELWGDDANEFNPERFSEGVVKATKAEFHFFHLEGVLEYALDKILP</sequence>
<organism evidence="11 12">
    <name type="scientific">Crotalaria pallida</name>
    <name type="common">Smooth rattlebox</name>
    <name type="synonym">Crotalaria striata</name>
    <dbReference type="NCBI Taxonomy" id="3830"/>
    <lineage>
        <taxon>Eukaryota</taxon>
        <taxon>Viridiplantae</taxon>
        <taxon>Streptophyta</taxon>
        <taxon>Embryophyta</taxon>
        <taxon>Tracheophyta</taxon>
        <taxon>Spermatophyta</taxon>
        <taxon>Magnoliopsida</taxon>
        <taxon>eudicotyledons</taxon>
        <taxon>Gunneridae</taxon>
        <taxon>Pentapetalae</taxon>
        <taxon>rosids</taxon>
        <taxon>fabids</taxon>
        <taxon>Fabales</taxon>
        <taxon>Fabaceae</taxon>
        <taxon>Papilionoideae</taxon>
        <taxon>50 kb inversion clade</taxon>
        <taxon>genistoids sensu lato</taxon>
        <taxon>core genistoids</taxon>
        <taxon>Crotalarieae</taxon>
        <taxon>Crotalaria</taxon>
    </lineage>
</organism>
<evidence type="ECO:0000256" key="3">
    <source>
        <dbReference type="ARBA" id="ARBA00022617"/>
    </source>
</evidence>
<accession>A0AAN9HLY6</accession>
<keyword evidence="8" id="KW-0408">Iron</keyword>
<dbReference type="GO" id="GO:0005506">
    <property type="term" value="F:iron ion binding"/>
    <property type="evidence" value="ECO:0007669"/>
    <property type="project" value="InterPro"/>
</dbReference>
<dbReference type="InterPro" id="IPR001128">
    <property type="entry name" value="Cyt_P450"/>
</dbReference>
<evidence type="ECO:0000256" key="8">
    <source>
        <dbReference type="ARBA" id="ARBA00023004"/>
    </source>
</evidence>
<dbReference type="PANTHER" id="PTHR24282">
    <property type="entry name" value="CYTOCHROME P450 FAMILY MEMBER"/>
    <property type="match status" value="1"/>
</dbReference>
<dbReference type="SUPFAM" id="SSF48264">
    <property type="entry name" value="Cytochrome P450"/>
    <property type="match status" value="1"/>
</dbReference>
<dbReference type="Pfam" id="PF00067">
    <property type="entry name" value="p450"/>
    <property type="match status" value="1"/>
</dbReference>
<comment type="similarity">
    <text evidence="2">Belongs to the cytochrome P450 family.</text>
</comment>
<dbReference type="PRINTS" id="PR00385">
    <property type="entry name" value="P450"/>
</dbReference>
<keyword evidence="9" id="KW-0503">Monooxygenase</keyword>
<dbReference type="GO" id="GO:0016020">
    <property type="term" value="C:membrane"/>
    <property type="evidence" value="ECO:0007669"/>
    <property type="project" value="UniProtKB-SubCell"/>
</dbReference>
<name>A0AAN9HLY6_CROPI</name>
<evidence type="ECO:0008006" key="13">
    <source>
        <dbReference type="Google" id="ProtNLM"/>
    </source>
</evidence>
<dbReference type="Gene3D" id="1.10.630.10">
    <property type="entry name" value="Cytochrome P450"/>
    <property type="match status" value="1"/>
</dbReference>
<proteinExistence type="inferred from homology"/>
<dbReference type="EMBL" id="JAYWIO010000008">
    <property type="protein sequence ID" value="KAK7244050.1"/>
    <property type="molecule type" value="Genomic_DNA"/>
</dbReference>
<keyword evidence="6" id="KW-1133">Transmembrane helix</keyword>
<comment type="subcellular location">
    <subcellularLocation>
        <location evidence="1">Membrane</location>
        <topology evidence="1">Single-pass membrane protein</topology>
    </subcellularLocation>
</comment>
<protein>
    <recommendedName>
        <fullName evidence="13">Cytochrome P450</fullName>
    </recommendedName>
</protein>
<keyword evidence="7" id="KW-0560">Oxidoreductase</keyword>
<evidence type="ECO:0000256" key="2">
    <source>
        <dbReference type="ARBA" id="ARBA00010617"/>
    </source>
</evidence>
<keyword evidence="4" id="KW-0812">Transmembrane</keyword>
<dbReference type="InterPro" id="IPR050665">
    <property type="entry name" value="Cytochrome_P450_Monooxygen"/>
</dbReference>
<dbReference type="PRINTS" id="PR00463">
    <property type="entry name" value="EP450I"/>
</dbReference>